<dbReference type="InterPro" id="IPR002931">
    <property type="entry name" value="Transglutaminase-like"/>
</dbReference>
<dbReference type="Pfam" id="PF01841">
    <property type="entry name" value="Transglut_core"/>
    <property type="match status" value="1"/>
</dbReference>
<evidence type="ECO:0000313" key="2">
    <source>
        <dbReference type="EMBL" id="VAX19786.1"/>
    </source>
</evidence>
<feature type="domain" description="Transglutaminase-like" evidence="1">
    <location>
        <begin position="397"/>
        <end position="458"/>
    </location>
</feature>
<reference evidence="2" key="1">
    <citation type="submission" date="2018-06" db="EMBL/GenBank/DDBJ databases">
        <authorList>
            <person name="Zhirakovskaya E."/>
        </authorList>
    </citation>
    <scope>NUCLEOTIDE SEQUENCE</scope>
</reference>
<dbReference type="Gene3D" id="3.10.620.30">
    <property type="match status" value="1"/>
</dbReference>
<organism evidence="2">
    <name type="scientific">hydrothermal vent metagenome</name>
    <dbReference type="NCBI Taxonomy" id="652676"/>
    <lineage>
        <taxon>unclassified sequences</taxon>
        <taxon>metagenomes</taxon>
        <taxon>ecological metagenomes</taxon>
    </lineage>
</organism>
<dbReference type="SUPFAM" id="SSF54001">
    <property type="entry name" value="Cysteine proteinases"/>
    <property type="match status" value="1"/>
</dbReference>
<dbReference type="PANTHER" id="PTHR33490">
    <property type="entry name" value="BLR5614 PROTEIN-RELATED"/>
    <property type="match status" value="1"/>
</dbReference>
<dbReference type="PANTHER" id="PTHR33490:SF3">
    <property type="entry name" value="CONSERVED INTEGRAL MEMBRANE PROTEIN"/>
    <property type="match status" value="1"/>
</dbReference>
<dbReference type="SMART" id="SM00460">
    <property type="entry name" value="TGc"/>
    <property type="match status" value="1"/>
</dbReference>
<gene>
    <name evidence="2" type="ORF">MNBD_NITROSPINAE01-1168</name>
</gene>
<dbReference type="AlphaFoldDB" id="A0A3B1BN55"/>
<accession>A0A3B1BN55</accession>
<dbReference type="EMBL" id="UOGC01000094">
    <property type="protein sequence ID" value="VAX19786.1"/>
    <property type="molecule type" value="Genomic_DNA"/>
</dbReference>
<proteinExistence type="predicted"/>
<dbReference type="InterPro" id="IPR038765">
    <property type="entry name" value="Papain-like_cys_pep_sf"/>
</dbReference>
<name>A0A3B1BN55_9ZZZZ</name>
<evidence type="ECO:0000259" key="1">
    <source>
        <dbReference type="SMART" id="SM00460"/>
    </source>
</evidence>
<protein>
    <recommendedName>
        <fullName evidence="1">Transglutaminase-like domain-containing protein</fullName>
    </recommendedName>
</protein>
<sequence>MNLTCVARFLSAVLLALCVLLPNAHAEAPSWLGRQYETQLSETWMNVSFGKNKIGFSHQKIEKGKNGYRITSRAVIRLNVMGISQDMSFSRSYYLDNKKDVLGFISLMKIQNQRQQTVGTITGNVLKLSIKGAGGENEVTKKLPKGVDFAETFSFKLADQLKVGMRLTVPVYMVELRTFAPMTLNVTGKKKIKSAGGEVEVFVIDVAMQGFTSKSYVTQDGVTVREEQSMMGMVSEVVDEATALSFPKGSAVPVSSLITFSLVKPDKPIPDAGSLKELNLVIGGIKNPSAIPEDDRQIVGSPEWVKDAKGGRSLNIPVKLIRKIPQNKSSIKEASALMPEGLRPTPEIQADNAMIKKQAKKIIGNEIDAFEAAKKIRRWVFKNLKKELSDSITAIDVLRSRKGECQSHTNLFTALARSVGIPTRTASGIVYSHANDGFLYHAWPEVYISEWIPMDPTLGQDVADVTHLKLAQGGVESQLKLISFIGKITVSVRSFKK</sequence>